<evidence type="ECO:0000313" key="2">
    <source>
        <dbReference type="EMBL" id="CAG9172090.1"/>
    </source>
</evidence>
<keyword evidence="3" id="KW-1185">Reference proteome</keyword>
<reference evidence="2 3" key="1">
    <citation type="submission" date="2021-08" db="EMBL/GenBank/DDBJ databases">
        <authorList>
            <person name="Peeters C."/>
        </authorList>
    </citation>
    <scope>NUCLEOTIDE SEQUENCE [LARGE SCALE GENOMIC DNA]</scope>
    <source>
        <strain evidence="2 3">LMG 23992</strain>
    </source>
</reference>
<dbReference type="RefSeq" id="WP_224079746.1">
    <property type="nucleotide sequence ID" value="NZ_CAJZAI010000004.1"/>
</dbReference>
<feature type="region of interest" description="Disordered" evidence="1">
    <location>
        <begin position="28"/>
        <end position="77"/>
    </location>
</feature>
<name>A0ABM8WX54_9BURK</name>
<dbReference type="EMBL" id="CAJZAI010000004">
    <property type="protein sequence ID" value="CAG9172090.1"/>
    <property type="molecule type" value="Genomic_DNA"/>
</dbReference>
<organism evidence="2 3">
    <name type="scientific">Cupriavidus laharis</name>
    <dbReference type="NCBI Taxonomy" id="151654"/>
    <lineage>
        <taxon>Bacteria</taxon>
        <taxon>Pseudomonadati</taxon>
        <taxon>Pseudomonadota</taxon>
        <taxon>Betaproteobacteria</taxon>
        <taxon>Burkholderiales</taxon>
        <taxon>Burkholderiaceae</taxon>
        <taxon>Cupriavidus</taxon>
    </lineage>
</organism>
<protein>
    <submittedName>
        <fullName evidence="2">Uncharacterized protein</fullName>
    </submittedName>
</protein>
<dbReference type="Proteomes" id="UP000727654">
    <property type="component" value="Unassembled WGS sequence"/>
</dbReference>
<accession>A0ABM8WX54</accession>
<gene>
    <name evidence="2" type="ORF">LMG23992_02116</name>
</gene>
<proteinExistence type="predicted"/>
<evidence type="ECO:0000256" key="1">
    <source>
        <dbReference type="SAM" id="MobiDB-lite"/>
    </source>
</evidence>
<comment type="caution">
    <text evidence="2">The sequence shown here is derived from an EMBL/GenBank/DDBJ whole genome shotgun (WGS) entry which is preliminary data.</text>
</comment>
<evidence type="ECO:0000313" key="3">
    <source>
        <dbReference type="Proteomes" id="UP000727654"/>
    </source>
</evidence>
<sequence length="86" mass="9738">MSDAAAVAFARLVERCLAGVSLQPRFVPRAPMDDETRRAVDRERKRKERGAARPRPPPDLEPGPAARQADDQQVRVLEAEIAHRWR</sequence>
<feature type="compositionally biased region" description="Basic and acidic residues" evidence="1">
    <location>
        <begin position="31"/>
        <end position="43"/>
    </location>
</feature>
<feature type="compositionally biased region" description="Basic and acidic residues" evidence="1">
    <location>
        <begin position="68"/>
        <end position="77"/>
    </location>
</feature>